<dbReference type="InterPro" id="IPR025711">
    <property type="entry name" value="PepSY"/>
</dbReference>
<evidence type="ECO:0000313" key="4">
    <source>
        <dbReference type="Proteomes" id="UP000199668"/>
    </source>
</evidence>
<dbReference type="Proteomes" id="UP000199668">
    <property type="component" value="Unassembled WGS sequence"/>
</dbReference>
<feature type="domain" description="PepSY" evidence="2">
    <location>
        <begin position="31"/>
        <end position="83"/>
    </location>
</feature>
<feature type="region of interest" description="Disordered" evidence="1">
    <location>
        <begin position="85"/>
        <end position="146"/>
    </location>
</feature>
<proteinExistence type="predicted"/>
<reference evidence="3 4" key="1">
    <citation type="submission" date="2016-10" db="EMBL/GenBank/DDBJ databases">
        <authorList>
            <person name="de Groot N.N."/>
        </authorList>
    </citation>
    <scope>NUCLEOTIDE SEQUENCE [LARGE SCALE GENOMIC DNA]</scope>
    <source>
        <strain evidence="3 4">CGMCC 1.6134</strain>
    </source>
</reference>
<evidence type="ECO:0000256" key="1">
    <source>
        <dbReference type="SAM" id="MobiDB-lite"/>
    </source>
</evidence>
<dbReference type="OrthoDB" id="2476750at2"/>
<dbReference type="Gene3D" id="3.10.450.40">
    <property type="match status" value="1"/>
</dbReference>
<feature type="compositionally biased region" description="Pro residues" evidence="1">
    <location>
        <begin position="105"/>
        <end position="117"/>
    </location>
</feature>
<protein>
    <submittedName>
        <fullName evidence="3">Peptidase propeptide and YPEB domain-containing protein</fullName>
    </submittedName>
</protein>
<sequence>MKYNITIAVMIVFLLAAGWQGVRLWLGDESVSAEDVRQKVEEQYTGSITSMEQKSDRYLVFLTMETGEYELEVSGEDGTIIRMERTQAFQSGEEAPAKTEKNEEPPAPSASPEPSDPQDPMTKEQAEVIALERVPGSVDDVDRESSDNGSFFLVEIEREDDREATVQVNSITGEIMSVSWDD</sequence>
<feature type="domain" description="PepSY" evidence="2">
    <location>
        <begin position="121"/>
        <end position="177"/>
    </location>
</feature>
<feature type="compositionally biased region" description="Basic and acidic residues" evidence="1">
    <location>
        <begin position="95"/>
        <end position="104"/>
    </location>
</feature>
<dbReference type="AlphaFoldDB" id="A0A1I4NFM8"/>
<gene>
    <name evidence="3" type="ORF">SAMN04488054_11755</name>
</gene>
<dbReference type="EMBL" id="FOTY01000017">
    <property type="protein sequence ID" value="SFM14269.1"/>
    <property type="molecule type" value="Genomic_DNA"/>
</dbReference>
<accession>A0A1I4NFM8</accession>
<keyword evidence="4" id="KW-1185">Reference proteome</keyword>
<evidence type="ECO:0000313" key="3">
    <source>
        <dbReference type="EMBL" id="SFM14269.1"/>
    </source>
</evidence>
<name>A0A1I4NFM8_9BACI</name>
<dbReference type="STRING" id="266892.SAMN04488054_11755"/>
<dbReference type="Pfam" id="PF03413">
    <property type="entry name" value="PepSY"/>
    <property type="match status" value="2"/>
</dbReference>
<evidence type="ECO:0000259" key="2">
    <source>
        <dbReference type="Pfam" id="PF03413"/>
    </source>
</evidence>
<dbReference type="RefSeq" id="WP_090927408.1">
    <property type="nucleotide sequence ID" value="NZ_FOTY01000017.1"/>
</dbReference>
<organism evidence="3 4">
    <name type="scientific">Salibacterium qingdaonense</name>
    <dbReference type="NCBI Taxonomy" id="266892"/>
    <lineage>
        <taxon>Bacteria</taxon>
        <taxon>Bacillati</taxon>
        <taxon>Bacillota</taxon>
        <taxon>Bacilli</taxon>
        <taxon>Bacillales</taxon>
        <taxon>Bacillaceae</taxon>
    </lineage>
</organism>